<evidence type="ECO:0000256" key="10">
    <source>
        <dbReference type="ARBA" id="ARBA00023201"/>
    </source>
</evidence>
<dbReference type="CDD" id="cd11492">
    <property type="entry name" value="SLC5sbd_NIS-SMVT"/>
    <property type="match status" value="1"/>
</dbReference>
<dbReference type="InterPro" id="IPR001734">
    <property type="entry name" value="Na/solute_symporter"/>
</dbReference>
<feature type="compositionally biased region" description="Polar residues" evidence="12">
    <location>
        <begin position="718"/>
        <end position="731"/>
    </location>
</feature>
<dbReference type="InterPro" id="IPR051163">
    <property type="entry name" value="Sodium:Solute_Symporter_SSF"/>
</dbReference>
<feature type="region of interest" description="Disordered" evidence="12">
    <location>
        <begin position="610"/>
        <end position="633"/>
    </location>
</feature>
<feature type="transmembrane region" description="Helical" evidence="13">
    <location>
        <begin position="100"/>
        <end position="122"/>
    </location>
</feature>
<comment type="caution">
    <text evidence="14">The sequence shown here is derived from an EMBL/GenBank/DDBJ whole genome shotgun (WGS) entry which is preliminary data.</text>
</comment>
<keyword evidence="3" id="KW-0813">Transport</keyword>
<dbReference type="PANTHER" id="PTHR42985:SF40">
    <property type="entry name" value="LD47995P-RELATED"/>
    <property type="match status" value="1"/>
</dbReference>
<feature type="transmembrane region" description="Helical" evidence="13">
    <location>
        <begin position="400"/>
        <end position="422"/>
    </location>
</feature>
<evidence type="ECO:0000256" key="4">
    <source>
        <dbReference type="ARBA" id="ARBA00022475"/>
    </source>
</evidence>
<feature type="transmembrane region" description="Helical" evidence="13">
    <location>
        <begin position="26"/>
        <end position="48"/>
    </location>
</feature>
<feature type="compositionally biased region" description="Low complexity" evidence="12">
    <location>
        <begin position="655"/>
        <end position="668"/>
    </location>
</feature>
<feature type="transmembrane region" description="Helical" evidence="13">
    <location>
        <begin position="142"/>
        <end position="163"/>
    </location>
</feature>
<dbReference type="EMBL" id="SDOV01000002">
    <property type="protein sequence ID" value="KAH7643638.1"/>
    <property type="molecule type" value="Genomic_DNA"/>
</dbReference>
<feature type="transmembrane region" description="Helical" evidence="13">
    <location>
        <begin position="68"/>
        <end position="88"/>
    </location>
</feature>
<evidence type="ECO:0000256" key="6">
    <source>
        <dbReference type="ARBA" id="ARBA00022989"/>
    </source>
</evidence>
<feature type="transmembrane region" description="Helical" evidence="13">
    <location>
        <begin position="428"/>
        <end position="449"/>
    </location>
</feature>
<feature type="transmembrane region" description="Helical" evidence="13">
    <location>
        <begin position="353"/>
        <end position="380"/>
    </location>
</feature>
<evidence type="ECO:0000256" key="1">
    <source>
        <dbReference type="ARBA" id="ARBA00004651"/>
    </source>
</evidence>
<feature type="region of interest" description="Disordered" evidence="12">
    <location>
        <begin position="714"/>
        <end position="742"/>
    </location>
</feature>
<organism evidence="14">
    <name type="scientific">Dermatophagoides farinae</name>
    <name type="common">American house dust mite</name>
    <dbReference type="NCBI Taxonomy" id="6954"/>
    <lineage>
        <taxon>Eukaryota</taxon>
        <taxon>Metazoa</taxon>
        <taxon>Ecdysozoa</taxon>
        <taxon>Arthropoda</taxon>
        <taxon>Chelicerata</taxon>
        <taxon>Arachnida</taxon>
        <taxon>Acari</taxon>
        <taxon>Acariformes</taxon>
        <taxon>Sarcoptiformes</taxon>
        <taxon>Astigmata</taxon>
        <taxon>Psoroptidia</taxon>
        <taxon>Analgoidea</taxon>
        <taxon>Pyroglyphidae</taxon>
        <taxon>Dermatophagoidinae</taxon>
        <taxon>Dermatophagoides</taxon>
    </lineage>
</organism>
<gene>
    <name evidence="14" type="ORF">HUG17_6000</name>
</gene>
<evidence type="ECO:0000256" key="11">
    <source>
        <dbReference type="RuleBase" id="RU362091"/>
    </source>
</evidence>
<reference evidence="14" key="2">
    <citation type="journal article" date="2021" name="World Allergy Organ. J.">
        <title>Chromosome-level assembly of Dermatophagoides farinae genome and transcriptome reveals two novel allergens Der f 37 and Der f 39.</title>
        <authorList>
            <person name="Chen J."/>
            <person name="Cai Z."/>
            <person name="Fan D."/>
            <person name="Hu J."/>
            <person name="Hou Y."/>
            <person name="He Y."/>
            <person name="Zhang Z."/>
            <person name="Zhao Z."/>
            <person name="Gao P."/>
            <person name="Hu W."/>
            <person name="Sun J."/>
            <person name="Li J."/>
            <person name="Ji K."/>
        </authorList>
    </citation>
    <scope>NUCLEOTIDE SEQUENCE</scope>
    <source>
        <strain evidence="14">JKM2019</strain>
    </source>
</reference>
<accession>A0A9D4P417</accession>
<evidence type="ECO:0000256" key="7">
    <source>
        <dbReference type="ARBA" id="ARBA00023053"/>
    </source>
</evidence>
<feature type="transmembrane region" description="Helical" evidence="13">
    <location>
        <begin position="295"/>
        <end position="321"/>
    </location>
</feature>
<keyword evidence="9 13" id="KW-0472">Membrane</keyword>
<keyword evidence="6 13" id="KW-1133">Transmembrane helix</keyword>
<evidence type="ECO:0000256" key="3">
    <source>
        <dbReference type="ARBA" id="ARBA00022448"/>
    </source>
</evidence>
<evidence type="ECO:0000256" key="2">
    <source>
        <dbReference type="ARBA" id="ARBA00006434"/>
    </source>
</evidence>
<proteinExistence type="inferred from homology"/>
<feature type="transmembrane region" description="Helical" evidence="13">
    <location>
        <begin position="175"/>
        <end position="194"/>
    </location>
</feature>
<feature type="transmembrane region" description="Helical" evidence="13">
    <location>
        <begin position="456"/>
        <end position="479"/>
    </location>
</feature>
<evidence type="ECO:0000313" key="14">
    <source>
        <dbReference type="EMBL" id="KAH7643638.1"/>
    </source>
</evidence>
<protein>
    <submittedName>
        <fullName evidence="14">Sodium-coupled monocarboxylate transporter 1-like protein 1</fullName>
    </submittedName>
</protein>
<dbReference type="PROSITE" id="PS50283">
    <property type="entry name" value="NA_SOLUT_SYMP_3"/>
    <property type="match status" value="1"/>
</dbReference>
<feature type="transmembrane region" description="Helical" evidence="13">
    <location>
        <begin position="206"/>
        <end position="229"/>
    </location>
</feature>
<keyword evidence="10" id="KW-0739">Sodium transport</keyword>
<dbReference type="Gene3D" id="1.20.1730.10">
    <property type="entry name" value="Sodium/glucose cotransporter"/>
    <property type="match status" value="1"/>
</dbReference>
<evidence type="ECO:0000256" key="9">
    <source>
        <dbReference type="ARBA" id="ARBA00023136"/>
    </source>
</evidence>
<keyword evidence="4" id="KW-1003">Cell membrane</keyword>
<sequence>MADFDSSASDSSTSDLDMKNYYSFTLWDFAVFITMLAASSGIGIYFAYKNRKNHSNKEFLTSNKSLSLFPVAMSLLASFQSSVTILGYPAEMFYRGTQFWMVILSSLAASMIAAELFLPVFYRLNFTSVNQYLEQRFNSSSVRLAVSFSFLLCTVPYMGVVLYGPSLALETVTGLSVTASILIIGCICTLYTSIGGIKAVVWTDVVQVFLMFAGLFVVMFRGFYLAGGIEKAFETSRKYGRLQFFNSEINIYSTTTFWNCVIGMGTMWSGNYATSQTEVQRYCNVTTQRKAKLSLYVNFLGVAFLISCACLCGVALFGVYYDCDPLKTGAITKTDQLMPHFVMNHLRHLPGMAGLFVSCVFSASLSTMSSGFNALATVTYDDFISRTSVRKLPEKQIQQISKLIAFGYGMAAIAMAFVVSQINSILEAAISIAGALVGPMFGLFLCGILVPFANSFGVLCGLFVGEFFGLWILIGSLLYPKPAQILNNTSIECPTISFGDHHYHHHHLNVSNLISPDTYLMFPLTTTTATTTTTVSSIPLSDEREGMMKLYHISYLLVPVFGCIISLSLSIICSLISGGHRQIAQIRPEYLSHLAWKIWPQKLLPTKYPYDISNDQNHHHHHQQQQQQQQTPSITNSLSLISNGTATAIITDKLSNKSDSNNNSNTNDPTIYLQSNGNKYPKYNTTSMDKNTTTINANNQSITAISIVDEFESENCKNRSQQSSTTKSKNLVKQIAIDESSP</sequence>
<dbReference type="GO" id="GO:0006814">
    <property type="term" value="P:sodium ion transport"/>
    <property type="evidence" value="ECO:0007669"/>
    <property type="project" value="UniProtKB-KW"/>
</dbReference>
<keyword evidence="8" id="KW-0406">Ion transport</keyword>
<dbReference type="OrthoDB" id="6132759at2759"/>
<keyword evidence="7" id="KW-0915">Sodium</keyword>
<dbReference type="InterPro" id="IPR038377">
    <property type="entry name" value="Na/Glc_symporter_sf"/>
</dbReference>
<evidence type="ECO:0000256" key="5">
    <source>
        <dbReference type="ARBA" id="ARBA00022692"/>
    </source>
</evidence>
<dbReference type="Pfam" id="PF00474">
    <property type="entry name" value="SSF"/>
    <property type="match status" value="1"/>
</dbReference>
<evidence type="ECO:0000256" key="8">
    <source>
        <dbReference type="ARBA" id="ARBA00023065"/>
    </source>
</evidence>
<dbReference type="GO" id="GO:0015293">
    <property type="term" value="F:symporter activity"/>
    <property type="evidence" value="ECO:0007669"/>
    <property type="project" value="TreeGrafter"/>
</dbReference>
<evidence type="ECO:0000256" key="12">
    <source>
        <dbReference type="SAM" id="MobiDB-lite"/>
    </source>
</evidence>
<reference evidence="14" key="1">
    <citation type="submission" date="2020-06" db="EMBL/GenBank/DDBJ databases">
        <authorList>
            <person name="Ji K."/>
            <person name="Li J."/>
        </authorList>
    </citation>
    <scope>NUCLEOTIDE SEQUENCE</scope>
    <source>
        <strain evidence="14">JKM2019</strain>
        <tissue evidence="14">Whole body</tissue>
    </source>
</reference>
<dbReference type="Proteomes" id="UP000828236">
    <property type="component" value="Unassembled WGS sequence"/>
</dbReference>
<keyword evidence="5 13" id="KW-0812">Transmembrane</keyword>
<dbReference type="GO" id="GO:0005886">
    <property type="term" value="C:plasma membrane"/>
    <property type="evidence" value="ECO:0007669"/>
    <property type="project" value="UniProtKB-SubCell"/>
</dbReference>
<comment type="subcellular location">
    <subcellularLocation>
        <location evidence="1">Cell membrane</location>
        <topology evidence="1">Multi-pass membrane protein</topology>
    </subcellularLocation>
</comment>
<dbReference type="NCBIfam" id="TIGR00813">
    <property type="entry name" value="sss"/>
    <property type="match status" value="1"/>
</dbReference>
<name>A0A9D4P417_DERFA</name>
<dbReference type="PANTHER" id="PTHR42985">
    <property type="entry name" value="SODIUM-COUPLED MONOCARBOXYLATE TRANSPORTER"/>
    <property type="match status" value="1"/>
</dbReference>
<comment type="similarity">
    <text evidence="2 11">Belongs to the sodium:solute symporter (SSF) (TC 2.A.21) family.</text>
</comment>
<evidence type="ECO:0000256" key="13">
    <source>
        <dbReference type="SAM" id="Phobius"/>
    </source>
</evidence>
<feature type="transmembrane region" description="Helical" evidence="13">
    <location>
        <begin position="249"/>
        <end position="274"/>
    </location>
</feature>
<feature type="transmembrane region" description="Helical" evidence="13">
    <location>
        <begin position="553"/>
        <end position="577"/>
    </location>
</feature>
<feature type="region of interest" description="Disordered" evidence="12">
    <location>
        <begin position="655"/>
        <end position="678"/>
    </location>
</feature>
<dbReference type="AlphaFoldDB" id="A0A9D4P417"/>